<evidence type="ECO:0000256" key="1">
    <source>
        <dbReference type="SAM" id="Phobius"/>
    </source>
</evidence>
<feature type="transmembrane region" description="Helical" evidence="1">
    <location>
        <begin position="196"/>
        <end position="223"/>
    </location>
</feature>
<gene>
    <name evidence="2" type="ORF">Pme01_03550</name>
</gene>
<keyword evidence="1" id="KW-1133">Transmembrane helix</keyword>
<dbReference type="AlphaFoldDB" id="A0A8J3T5R9"/>
<accession>A0A8J3T5R9</accession>
<evidence type="ECO:0000313" key="2">
    <source>
        <dbReference type="EMBL" id="GII20758.1"/>
    </source>
</evidence>
<keyword evidence="1" id="KW-0812">Transmembrane</keyword>
<sequence>MSHPVLPPSPMPLSDAEFEELLRRVERALVRVRSDADRFFHQVERSLVIIVGPPRDAVMSGMHRLADLLERLLDEVSKILTNPGVPWRVSNAAESWSTEVGARVSALVARVMSDSLKADNRWEGPAAEAYKDALDRQKEALAAIKPITDGIDAALSGASGAIWALWGAVVAALLSLIVAIGTGIIAAMSVVGTPAAVAAVISGAIAAIGLVTAAVTAFVTFVGSTQTAVSQLRQQLTANQGFDGDHRSRHWPVSDTPAFADGHISGQKWKIK</sequence>
<keyword evidence="3" id="KW-1185">Reference proteome</keyword>
<name>A0A8J3T5R9_9ACTN</name>
<reference evidence="2" key="1">
    <citation type="submission" date="2021-01" db="EMBL/GenBank/DDBJ databases">
        <title>Whole genome shotgun sequence of Planosporangium mesophilum NBRC 109066.</title>
        <authorList>
            <person name="Komaki H."/>
            <person name="Tamura T."/>
        </authorList>
    </citation>
    <scope>NUCLEOTIDE SEQUENCE</scope>
    <source>
        <strain evidence="2">NBRC 109066</strain>
    </source>
</reference>
<protein>
    <submittedName>
        <fullName evidence="2">Uncharacterized protein</fullName>
    </submittedName>
</protein>
<keyword evidence="1" id="KW-0472">Membrane</keyword>
<comment type="caution">
    <text evidence="2">The sequence shown here is derived from an EMBL/GenBank/DDBJ whole genome shotgun (WGS) entry which is preliminary data.</text>
</comment>
<dbReference type="RefSeq" id="WP_168112985.1">
    <property type="nucleotide sequence ID" value="NZ_BOON01000002.1"/>
</dbReference>
<dbReference type="EMBL" id="BOON01000002">
    <property type="protein sequence ID" value="GII20758.1"/>
    <property type="molecule type" value="Genomic_DNA"/>
</dbReference>
<proteinExistence type="predicted"/>
<dbReference type="Proteomes" id="UP000599074">
    <property type="component" value="Unassembled WGS sequence"/>
</dbReference>
<organism evidence="2 3">
    <name type="scientific">Planosporangium mesophilum</name>
    <dbReference type="NCBI Taxonomy" id="689768"/>
    <lineage>
        <taxon>Bacteria</taxon>
        <taxon>Bacillati</taxon>
        <taxon>Actinomycetota</taxon>
        <taxon>Actinomycetes</taxon>
        <taxon>Micromonosporales</taxon>
        <taxon>Micromonosporaceae</taxon>
        <taxon>Planosporangium</taxon>
    </lineage>
</organism>
<feature type="transmembrane region" description="Helical" evidence="1">
    <location>
        <begin position="163"/>
        <end position="190"/>
    </location>
</feature>
<evidence type="ECO:0000313" key="3">
    <source>
        <dbReference type="Proteomes" id="UP000599074"/>
    </source>
</evidence>